<feature type="transmembrane region" description="Helical" evidence="1">
    <location>
        <begin position="12"/>
        <end position="35"/>
    </location>
</feature>
<keyword evidence="1" id="KW-1133">Transmembrane helix</keyword>
<organism evidence="2 3">
    <name type="scientific">Corynebacterium macginleyi</name>
    <dbReference type="NCBI Taxonomy" id="38290"/>
    <lineage>
        <taxon>Bacteria</taxon>
        <taxon>Bacillati</taxon>
        <taxon>Actinomycetota</taxon>
        <taxon>Actinomycetes</taxon>
        <taxon>Mycobacteriales</taxon>
        <taxon>Corynebacteriaceae</taxon>
        <taxon>Corynebacterium</taxon>
    </lineage>
</organism>
<feature type="transmembrane region" description="Helical" evidence="1">
    <location>
        <begin position="104"/>
        <end position="123"/>
    </location>
</feature>
<dbReference type="Proteomes" id="UP001518680">
    <property type="component" value="Unassembled WGS sequence"/>
</dbReference>
<protein>
    <submittedName>
        <fullName evidence="2">Uncharacterized protein</fullName>
    </submittedName>
</protein>
<reference evidence="2 3" key="1">
    <citation type="submission" date="2021-01" db="EMBL/GenBank/DDBJ databases">
        <title>Complete genome sequences of Corynebacterium macginleyi strains isolated from infectious keratitis.</title>
        <authorList>
            <person name="Sagerfors S."/>
            <person name="Poehlein A."/>
            <person name="Soderquist B."/>
            <person name="Bruggemann H."/>
        </authorList>
    </citation>
    <scope>NUCLEOTIDE SEQUENCE [LARGE SCALE GENOMIC DNA]</scope>
    <source>
        <strain evidence="2 3">12T220</strain>
    </source>
</reference>
<proteinExistence type="predicted"/>
<feature type="transmembrane region" description="Helical" evidence="1">
    <location>
        <begin position="79"/>
        <end position="98"/>
    </location>
</feature>
<sequence length="192" mass="21607">MKSYAFLYCRGHRVVSVLIMVLCIGSVLLIAEGWLLNIPWLNDTAGVNVGTLCSFSYASLPVIFFRNQISRLEAQVSRNWLVVDGIVLAVLWIIPWIFSLWGIGSVRFAYVSTILTGLTLLIGRYVRVDTLVLLLVVQLVLQTALWTSLTDTNWRFLLFVLETPPGLLPLLLSVVAFFVGFISLHKFKRSAF</sequence>
<comment type="caution">
    <text evidence="2">The sequence shown here is derived from an EMBL/GenBank/DDBJ whole genome shotgun (WGS) entry which is preliminary data.</text>
</comment>
<dbReference type="EMBL" id="JAACBX020000001">
    <property type="protein sequence ID" value="MBM0243927.1"/>
    <property type="molecule type" value="Genomic_DNA"/>
</dbReference>
<keyword evidence="1" id="KW-0812">Transmembrane</keyword>
<feature type="transmembrane region" description="Helical" evidence="1">
    <location>
        <begin position="130"/>
        <end position="147"/>
    </location>
</feature>
<feature type="transmembrane region" description="Helical" evidence="1">
    <location>
        <begin position="47"/>
        <end position="67"/>
    </location>
</feature>
<evidence type="ECO:0000313" key="3">
    <source>
        <dbReference type="Proteomes" id="UP001518680"/>
    </source>
</evidence>
<feature type="transmembrane region" description="Helical" evidence="1">
    <location>
        <begin position="167"/>
        <end position="184"/>
    </location>
</feature>
<keyword evidence="3" id="KW-1185">Reference proteome</keyword>
<dbReference type="RefSeq" id="WP_147446179.1">
    <property type="nucleotide sequence ID" value="NZ_JAACBX020000001.1"/>
</dbReference>
<accession>A0ABS1Y6C0</accession>
<evidence type="ECO:0000313" key="2">
    <source>
        <dbReference type="EMBL" id="MBM0243927.1"/>
    </source>
</evidence>
<evidence type="ECO:0000256" key="1">
    <source>
        <dbReference type="SAM" id="Phobius"/>
    </source>
</evidence>
<name>A0ABS1Y6C0_9CORY</name>
<keyword evidence="1" id="KW-0472">Membrane</keyword>
<gene>
    <name evidence="2" type="ORF">GWO63_006525</name>
</gene>